<dbReference type="EMBL" id="GBXM01089441">
    <property type="protein sequence ID" value="JAH19136.1"/>
    <property type="molecule type" value="Transcribed_RNA"/>
</dbReference>
<feature type="transmembrane region" description="Helical" evidence="1">
    <location>
        <begin position="28"/>
        <end position="46"/>
    </location>
</feature>
<evidence type="ECO:0000313" key="2">
    <source>
        <dbReference type="EMBL" id="JAH06355.1"/>
    </source>
</evidence>
<keyword evidence="1" id="KW-1133">Transmembrane helix</keyword>
<evidence type="ECO:0000256" key="1">
    <source>
        <dbReference type="SAM" id="Phobius"/>
    </source>
</evidence>
<name>A0A0E9PQL2_ANGAN</name>
<sequence>MCAMKRPVHQHQRNDYPGPPLPSVHPSWLTQNGAFLILLWLLFPVLGETPRSYHFT</sequence>
<reference evidence="2" key="1">
    <citation type="submission" date="2014-11" db="EMBL/GenBank/DDBJ databases">
        <authorList>
            <person name="Amaro Gonzalez C."/>
        </authorList>
    </citation>
    <scope>NUCLEOTIDE SEQUENCE</scope>
</reference>
<organism evidence="2">
    <name type="scientific">Anguilla anguilla</name>
    <name type="common">European freshwater eel</name>
    <name type="synonym">Muraena anguilla</name>
    <dbReference type="NCBI Taxonomy" id="7936"/>
    <lineage>
        <taxon>Eukaryota</taxon>
        <taxon>Metazoa</taxon>
        <taxon>Chordata</taxon>
        <taxon>Craniata</taxon>
        <taxon>Vertebrata</taxon>
        <taxon>Euteleostomi</taxon>
        <taxon>Actinopterygii</taxon>
        <taxon>Neopterygii</taxon>
        <taxon>Teleostei</taxon>
        <taxon>Anguilliformes</taxon>
        <taxon>Anguillidae</taxon>
        <taxon>Anguilla</taxon>
    </lineage>
</organism>
<dbReference type="EMBL" id="GBXM01102222">
    <property type="protein sequence ID" value="JAH06355.1"/>
    <property type="molecule type" value="Transcribed_RNA"/>
</dbReference>
<keyword evidence="1" id="KW-0812">Transmembrane</keyword>
<dbReference type="AlphaFoldDB" id="A0A0E9PQL2"/>
<proteinExistence type="predicted"/>
<protein>
    <submittedName>
        <fullName evidence="2">Uncharacterized protein</fullName>
    </submittedName>
</protein>
<reference evidence="2" key="2">
    <citation type="journal article" date="2015" name="Fish Shellfish Immunol.">
        <title>Early steps in the European eel (Anguilla anguilla)-Vibrio vulnificus interaction in the gills: Role of the RtxA13 toxin.</title>
        <authorList>
            <person name="Callol A."/>
            <person name="Pajuelo D."/>
            <person name="Ebbesson L."/>
            <person name="Teles M."/>
            <person name="MacKenzie S."/>
            <person name="Amaro C."/>
        </authorList>
    </citation>
    <scope>NUCLEOTIDE SEQUENCE</scope>
</reference>
<keyword evidence="1" id="KW-0472">Membrane</keyword>
<accession>A0A0E9PQL2</accession>